<feature type="region of interest" description="Disordered" evidence="2">
    <location>
        <begin position="607"/>
        <end position="807"/>
    </location>
</feature>
<feature type="compositionally biased region" description="Acidic residues" evidence="2">
    <location>
        <begin position="784"/>
        <end position="802"/>
    </location>
</feature>
<dbReference type="SUPFAM" id="SSF46785">
    <property type="entry name" value="Winged helix' DNA-binding domain"/>
    <property type="match status" value="1"/>
</dbReference>
<name>D8QFL0_SCHCM</name>
<feature type="compositionally biased region" description="Pro residues" evidence="2">
    <location>
        <begin position="102"/>
        <end position="112"/>
    </location>
</feature>
<feature type="compositionally biased region" description="Low complexity" evidence="2">
    <location>
        <begin position="612"/>
        <end position="626"/>
    </location>
</feature>
<feature type="region of interest" description="Disordered" evidence="2">
    <location>
        <begin position="522"/>
        <end position="549"/>
    </location>
</feature>
<reference evidence="4 5" key="1">
    <citation type="journal article" date="2010" name="Nat. Biotechnol.">
        <title>Genome sequence of the model mushroom Schizophyllum commune.</title>
        <authorList>
            <person name="Ohm R.A."/>
            <person name="de Jong J.F."/>
            <person name="Lugones L.G."/>
            <person name="Aerts A."/>
            <person name="Kothe E."/>
            <person name="Stajich J.E."/>
            <person name="de Vries R.P."/>
            <person name="Record E."/>
            <person name="Levasseur A."/>
            <person name="Baker S.E."/>
            <person name="Bartholomew K.A."/>
            <person name="Coutinho P.M."/>
            <person name="Erdmann S."/>
            <person name="Fowler T.J."/>
            <person name="Gathman A.C."/>
            <person name="Lombard V."/>
            <person name="Henrissat B."/>
            <person name="Knabe N."/>
            <person name="Kuees U."/>
            <person name="Lilly W.W."/>
            <person name="Lindquist E."/>
            <person name="Lucas S."/>
            <person name="Magnuson J.K."/>
            <person name="Piumi F."/>
            <person name="Raudaskoski M."/>
            <person name="Salamov A."/>
            <person name="Schmutz J."/>
            <person name="Schwarze F.W.M.R."/>
            <person name="vanKuyk P.A."/>
            <person name="Horton J.S."/>
            <person name="Grigoriev I.V."/>
            <person name="Woesten H.A.B."/>
        </authorList>
    </citation>
    <scope>NUCLEOTIDE SEQUENCE [LARGE SCALE GENOMIC DNA]</scope>
    <source>
        <strain evidence="5">H4-8 / FGSC 9210</strain>
    </source>
</reference>
<dbReference type="InterPro" id="IPR005818">
    <property type="entry name" value="Histone_H1/H5_H15"/>
</dbReference>
<organism evidence="5">
    <name type="scientific">Schizophyllum commune (strain H4-8 / FGSC 9210)</name>
    <name type="common">Split gill fungus</name>
    <dbReference type="NCBI Taxonomy" id="578458"/>
    <lineage>
        <taxon>Eukaryota</taxon>
        <taxon>Fungi</taxon>
        <taxon>Dikarya</taxon>
        <taxon>Basidiomycota</taxon>
        <taxon>Agaricomycotina</taxon>
        <taxon>Agaricomycetes</taxon>
        <taxon>Agaricomycetidae</taxon>
        <taxon>Agaricales</taxon>
        <taxon>Schizophyllaceae</taxon>
        <taxon>Schizophyllum</taxon>
    </lineage>
</organism>
<dbReference type="GO" id="GO:0006334">
    <property type="term" value="P:nucleosome assembly"/>
    <property type="evidence" value="ECO:0007669"/>
    <property type="project" value="InterPro"/>
</dbReference>
<feature type="compositionally biased region" description="Low complexity" evidence="2">
    <location>
        <begin position="634"/>
        <end position="653"/>
    </location>
</feature>
<dbReference type="InParanoid" id="D8QFL0"/>
<dbReference type="RefSeq" id="XP_003028337.1">
    <property type="nucleotide sequence ID" value="XM_003028291.1"/>
</dbReference>
<dbReference type="PRINTS" id="PR01217">
    <property type="entry name" value="PRICHEXTENSN"/>
</dbReference>
<feature type="compositionally biased region" description="Polar residues" evidence="2">
    <location>
        <begin position="132"/>
        <end position="143"/>
    </location>
</feature>
<dbReference type="EMBL" id="GL377311">
    <property type="protein sequence ID" value="EFI93434.1"/>
    <property type="molecule type" value="Genomic_DNA"/>
</dbReference>
<dbReference type="GO" id="GO:0000786">
    <property type="term" value="C:nucleosome"/>
    <property type="evidence" value="ECO:0007669"/>
    <property type="project" value="InterPro"/>
</dbReference>
<feature type="compositionally biased region" description="Basic and acidic residues" evidence="2">
    <location>
        <begin position="713"/>
        <end position="738"/>
    </location>
</feature>
<dbReference type="OrthoDB" id="5863171at2759"/>
<feature type="region of interest" description="Disordered" evidence="2">
    <location>
        <begin position="72"/>
        <end position="293"/>
    </location>
</feature>
<feature type="compositionally biased region" description="Polar residues" evidence="2">
    <location>
        <begin position="670"/>
        <end position="687"/>
    </location>
</feature>
<feature type="compositionally biased region" description="Polar residues" evidence="2">
    <location>
        <begin position="374"/>
        <end position="387"/>
    </location>
</feature>
<sequence>MAAYPGYPPAGFYQYPDHPRELKKTYLALLPPEQIIEICLTLDYYVPLHFKGALWPLDLQGTIDAIKAVKEKEEREKREQEEAAQREREQRERDQQQSAPSTDPPSTDPPPEGGSESAKEPESNGADKSQEPPAQSAPQEANVSSTSTSTSTPQPQHQPQSQPQPQPQPQPQAPVPYGFPYYPYGPYPPPPGYPPADAPIPAPAPAPPPPPPPPPLTYPHPSHPLYSNSPPTAGPSRVSQGPQPLPAASSDGNGPTVGPSAGMPSYEDMIVEALLEAENAPPDENGQRPDGLAPKDVYAWMAAHYSLQSNFRPSASQALQKAYKRGRLEKGAGGKYKVNHNAGASSLPMTRRNNRRPQSSVPPPPGTIRGMHITTPSSAANSTPVFTNSNSQNLDALFTLTQALEQKGAQAHHAPADANSGDAAAYEAAQTLLKAIQERYAAENTHAQDAHQQQQQQQHAQVAVNGHGHANNASSSTGQDAMDVDMEGLDADTRAHLQAQLALLAAQLTEIAYAEQVEAADEAAATQQAHGSHQPHTIQPAPNTATTAPATQQPMFASTSQWSSQFTPTSFAAQQAPASYASTMYAPQQAAASYTTQPLAQPSIPIDPALFASAPTSQSTASQSPSTPTPQTPQPASAQPQAQATTQPEQHPQNHPPDPQHEQHPPASESHPTQSHADPTTTDPSSQADPTTTDTETADEMDMDAQMEAAMDEMSRDMEKDMGEHGKEGHGEHGDGEHGGGPQHTHAVESQGGVPQPHNEGEPHHEGDTQPQPDPNGDTQMGHDEDDEDDDSDDDDDMEEVEVPAFVHEQVQAIMGQLGVA</sequence>
<gene>
    <name evidence="4" type="ORF">SCHCODRAFT_237403</name>
</gene>
<feature type="compositionally biased region" description="Acidic residues" evidence="2">
    <location>
        <begin position="696"/>
        <end position="705"/>
    </location>
</feature>
<dbReference type="PROSITE" id="PS51504">
    <property type="entry name" value="H15"/>
    <property type="match status" value="1"/>
</dbReference>
<feature type="domain" description="H15" evidence="3">
    <location>
        <begin position="262"/>
        <end position="340"/>
    </location>
</feature>
<dbReference type="HOGENOM" id="CLU_344566_0_0_1"/>
<dbReference type="GeneID" id="9591818"/>
<dbReference type="eggNOG" id="ENOG502S8Q9">
    <property type="taxonomic scope" value="Eukaryota"/>
</dbReference>
<dbReference type="OMA" id="GHQTEVD"/>
<feature type="compositionally biased region" description="Pro residues" evidence="2">
    <location>
        <begin position="162"/>
        <end position="174"/>
    </location>
</feature>
<evidence type="ECO:0000313" key="5">
    <source>
        <dbReference type="Proteomes" id="UP000007431"/>
    </source>
</evidence>
<evidence type="ECO:0000256" key="1">
    <source>
        <dbReference type="ARBA" id="ARBA00020833"/>
    </source>
</evidence>
<keyword evidence="5" id="KW-1185">Reference proteome</keyword>
<feature type="compositionally biased region" description="Low complexity" evidence="2">
    <location>
        <begin position="539"/>
        <end position="549"/>
    </location>
</feature>
<evidence type="ECO:0000313" key="4">
    <source>
        <dbReference type="EMBL" id="EFI93434.1"/>
    </source>
</evidence>
<accession>D8QFL0</accession>
<dbReference type="VEuPathDB" id="FungiDB:SCHCODRAFT_02638722"/>
<feature type="compositionally biased region" description="Polar residues" evidence="2">
    <location>
        <begin position="225"/>
        <end position="242"/>
    </location>
</feature>
<dbReference type="GO" id="GO:0003677">
    <property type="term" value="F:DNA binding"/>
    <property type="evidence" value="ECO:0007669"/>
    <property type="project" value="InterPro"/>
</dbReference>
<dbReference type="Gene3D" id="1.10.10.10">
    <property type="entry name" value="Winged helix-like DNA-binding domain superfamily/Winged helix DNA-binding domain"/>
    <property type="match status" value="1"/>
</dbReference>
<feature type="compositionally biased region" description="Basic and acidic residues" evidence="2">
    <location>
        <begin position="72"/>
        <end position="95"/>
    </location>
</feature>
<feature type="compositionally biased region" description="Basic and acidic residues" evidence="2">
    <location>
        <begin position="759"/>
        <end position="768"/>
    </location>
</feature>
<feature type="region of interest" description="Disordered" evidence="2">
    <location>
        <begin position="443"/>
        <end position="481"/>
    </location>
</feature>
<evidence type="ECO:0000259" key="3">
    <source>
        <dbReference type="PROSITE" id="PS51504"/>
    </source>
</evidence>
<dbReference type="InterPro" id="IPR036390">
    <property type="entry name" value="WH_DNA-bd_sf"/>
</dbReference>
<proteinExistence type="predicted"/>
<feature type="compositionally biased region" description="Low complexity" evidence="2">
    <location>
        <begin position="144"/>
        <end position="161"/>
    </location>
</feature>
<protein>
    <recommendedName>
        <fullName evidence="1">Histone H1</fullName>
    </recommendedName>
</protein>
<feature type="compositionally biased region" description="Pro residues" evidence="2">
    <location>
        <begin position="183"/>
        <end position="222"/>
    </location>
</feature>
<dbReference type="InterPro" id="IPR036388">
    <property type="entry name" value="WH-like_DNA-bd_sf"/>
</dbReference>
<dbReference type="Proteomes" id="UP000007431">
    <property type="component" value="Unassembled WGS sequence"/>
</dbReference>
<dbReference type="KEGG" id="scm:SCHCO_02638722"/>
<evidence type="ECO:0000256" key="2">
    <source>
        <dbReference type="SAM" id="MobiDB-lite"/>
    </source>
</evidence>
<feature type="compositionally biased region" description="Low complexity" evidence="2">
    <location>
        <begin position="450"/>
        <end position="461"/>
    </location>
</feature>
<dbReference type="AlphaFoldDB" id="D8QFL0"/>
<feature type="region of interest" description="Disordered" evidence="2">
    <location>
        <begin position="330"/>
        <end position="387"/>
    </location>
</feature>